<feature type="transmembrane region" description="Helical" evidence="1">
    <location>
        <begin position="898"/>
        <end position="918"/>
    </location>
</feature>
<dbReference type="SUPFAM" id="SSF82866">
    <property type="entry name" value="Multidrug efflux transporter AcrB transmembrane domain"/>
    <property type="match status" value="2"/>
</dbReference>
<dbReference type="SUPFAM" id="SSF82714">
    <property type="entry name" value="Multidrug efflux transporter AcrB TolC docking domain, DN and DC subdomains"/>
    <property type="match status" value="1"/>
</dbReference>
<feature type="transmembrane region" description="Helical" evidence="1">
    <location>
        <begin position="458"/>
        <end position="478"/>
    </location>
</feature>
<dbReference type="Gene3D" id="3.30.70.1320">
    <property type="entry name" value="Multidrug efflux transporter AcrB pore domain like"/>
    <property type="match status" value="1"/>
</dbReference>
<feature type="transmembrane region" description="Helical" evidence="1">
    <location>
        <begin position="924"/>
        <end position="948"/>
    </location>
</feature>
<proteinExistence type="predicted"/>
<evidence type="ECO:0000313" key="3">
    <source>
        <dbReference type="Proteomes" id="UP000503483"/>
    </source>
</evidence>
<feature type="transmembrane region" description="Helical" evidence="1">
    <location>
        <begin position="515"/>
        <end position="532"/>
    </location>
</feature>
<dbReference type="RefSeq" id="WP_172125254.1">
    <property type="nucleotide sequence ID" value="NZ_CP042652.1"/>
</dbReference>
<dbReference type="Gene3D" id="1.20.1640.10">
    <property type="entry name" value="Multidrug efflux transporter AcrB transmembrane domain"/>
    <property type="match status" value="2"/>
</dbReference>
<dbReference type="SUPFAM" id="SSF82693">
    <property type="entry name" value="Multidrug efflux transporter AcrB pore domain, PN1, PN2, PC1 and PC2 subdomains"/>
    <property type="match status" value="2"/>
</dbReference>
<dbReference type="EMBL" id="CP042652">
    <property type="protein sequence ID" value="QKE28031.1"/>
    <property type="molecule type" value="Genomic_DNA"/>
</dbReference>
<keyword evidence="1" id="KW-0472">Membrane</keyword>
<evidence type="ECO:0000313" key="2">
    <source>
        <dbReference type="EMBL" id="QKE28031.1"/>
    </source>
</evidence>
<feature type="transmembrane region" description="Helical" evidence="1">
    <location>
        <begin position="356"/>
        <end position="375"/>
    </location>
</feature>
<keyword evidence="1" id="KW-0812">Transmembrane</keyword>
<accession>A0A6M8EM67</accession>
<dbReference type="Gene3D" id="3.30.2090.10">
    <property type="entry name" value="Multidrug efflux transporter AcrB TolC docking domain, DN and DC subdomains"/>
    <property type="match status" value="2"/>
</dbReference>
<name>A0A6M8EM67_9BACT</name>
<dbReference type="Gene3D" id="3.30.70.1430">
    <property type="entry name" value="Multidrug efflux transporter AcrB pore domain"/>
    <property type="match status" value="2"/>
</dbReference>
<reference evidence="2 3" key="1">
    <citation type="submission" date="2019-08" db="EMBL/GenBank/DDBJ databases">
        <title>Complete genome sequence of Arcobacter acticola.</title>
        <authorList>
            <person name="Miller W."/>
        </authorList>
    </citation>
    <scope>NUCLEOTIDE SEQUENCE [LARGE SCALE GENOMIC DNA]</scope>
    <source>
        <strain evidence="2 3">KCTC 52212</strain>
    </source>
</reference>
<sequence length="1033" mass="115388">MFEKILRFFVENSRMNYTLFLLVFAIGIWSYSKTPKEIFPSFDLDMISIKGSYSGASVDILDKMAVTEIEDNIKNIDSVDTMSTIVSPGKFTIVLELKKGKNKYQEADKIKDAITLIKSNLPSDMDEPSVNTLDRTRSLADISITSKKLSIDQLKPFADDLKSKLLTINGINEITVFGDSDKYFEVLLDERKIDALNLNKSDVFAVIGNLSYIFPIGKIEDPKKHYYISTYNGAKNAEDFGNTLIKISNKTVYVRDIATISKKYEDSSTLYSFNGENALSLEIVQSETGDAINIVKDIKKILPDIQKNNPDINISIADDNSERIIDRLSVVSSNIMLGIILITILVALLINGRMSFIIAMGIPTSFVIAAVYFYLSGYTINMISLVGVLIAIGIVVDDAIVVSENIQQHIEEGHSPKEAAIIGAKEMIKPVTVASLTTLFSFLPVLLISGTMGEVMKLIPIALSALVVASLIESFVFLPIHAAHVLKSGSKVTSWEKANAVYNKIIHFFMNWKKTFIVIFIIIVPFLTFKFISNSKFQMFPKFDGSDVKVTLKANANTTLEESFKIVSAIEADLMKHSDEFYIRNINSIAGYRKDVGDNTENFPYAMYMTVELQKLKAMNVLDKYVTPALSLEYDEEGRTREITSDEISTKLKEFISKNDYKNKFNLEEIEVLERKVGPVKADIKIGVVTSDNQKAIAAIEKIDKELKQIEGIKSASNSLKFGIDEIKIKVNSYGEQLGLTESFIGNYLSNLYLLKKKAVSFDEKEMLDIKIQSRDKDDYESFKNTKLPVEGGSFVTLYEVVELSTLKAFEQLLKDEGIKNFYVFANVNPDIITASEVINKIKPMLDEIEKTGIKLVFKGEAEKNAELKRDMLLATVLALVLIMLSMLYLFNSFRETFIVMSVIPFSILGVLIGHQVMGLNLSMPSMIGALGLAGVVINDGIIMMTYLKKAKTIEEIFSRAIKRFRPIIITTVTTIVGMLSLILFPSGEAAIFQPIAIALGFGLAWGTVLNLIYLPVLYTLTHKLRKVPKIES</sequence>
<organism evidence="2 3">
    <name type="scientific">Arcobacter acticola</name>
    <dbReference type="NCBI Taxonomy" id="1849015"/>
    <lineage>
        <taxon>Bacteria</taxon>
        <taxon>Pseudomonadati</taxon>
        <taxon>Campylobacterota</taxon>
        <taxon>Epsilonproteobacteria</taxon>
        <taxon>Campylobacterales</taxon>
        <taxon>Arcobacteraceae</taxon>
        <taxon>Arcobacter</taxon>
    </lineage>
</organism>
<dbReference type="GO" id="GO:0042910">
    <property type="term" value="F:xenobiotic transmembrane transporter activity"/>
    <property type="evidence" value="ECO:0007669"/>
    <property type="project" value="TreeGrafter"/>
</dbReference>
<dbReference type="Gene3D" id="3.30.70.1440">
    <property type="entry name" value="Multidrug efflux transporter AcrB pore domain"/>
    <property type="match status" value="1"/>
</dbReference>
<gene>
    <name evidence="2" type="ORF">AACT_0837</name>
</gene>
<dbReference type="PANTHER" id="PTHR32063:SF33">
    <property type="entry name" value="RND SUPERFAMILY EFFLUX PUMP PERMEASE COMPONENT"/>
    <property type="match status" value="1"/>
</dbReference>
<dbReference type="InterPro" id="IPR027463">
    <property type="entry name" value="AcrB_DN_DC_subdom"/>
</dbReference>
<dbReference type="PANTHER" id="PTHR32063">
    <property type="match status" value="1"/>
</dbReference>
<dbReference type="PRINTS" id="PR00702">
    <property type="entry name" value="ACRIFLAVINRP"/>
</dbReference>
<protein>
    <submittedName>
        <fullName evidence="2">RND family efflux system, inner membrane transporter, AcrB family</fullName>
    </submittedName>
</protein>
<feature type="transmembrane region" description="Helical" evidence="1">
    <location>
        <begin position="328"/>
        <end position="349"/>
    </location>
</feature>
<keyword evidence="1" id="KW-1133">Transmembrane helix</keyword>
<dbReference type="Pfam" id="PF00873">
    <property type="entry name" value="ACR_tran"/>
    <property type="match status" value="1"/>
</dbReference>
<feature type="transmembrane region" description="Helical" evidence="1">
    <location>
        <begin position="968"/>
        <end position="986"/>
    </location>
</feature>
<evidence type="ECO:0000256" key="1">
    <source>
        <dbReference type="SAM" id="Phobius"/>
    </source>
</evidence>
<dbReference type="GO" id="GO:0005886">
    <property type="term" value="C:plasma membrane"/>
    <property type="evidence" value="ECO:0007669"/>
    <property type="project" value="TreeGrafter"/>
</dbReference>
<dbReference type="InterPro" id="IPR001036">
    <property type="entry name" value="Acrflvin-R"/>
</dbReference>
<keyword evidence="3" id="KW-1185">Reference proteome</keyword>
<dbReference type="AlphaFoldDB" id="A0A6M8EM67"/>
<dbReference type="KEGG" id="paco:AACT_0837"/>
<feature type="transmembrane region" description="Helical" evidence="1">
    <location>
        <begin position="872"/>
        <end position="891"/>
    </location>
</feature>
<feature type="transmembrane region" description="Helical" evidence="1">
    <location>
        <begin position="992"/>
        <end position="1021"/>
    </location>
</feature>
<dbReference type="Proteomes" id="UP000503483">
    <property type="component" value="Chromosome"/>
</dbReference>
<feature type="transmembrane region" description="Helical" evidence="1">
    <location>
        <begin position="431"/>
        <end position="452"/>
    </location>
</feature>